<sequence length="264" mass="30012">MRVIKSLLAFALLSSSMAQAAVLTDAVEIVEKANLSSYYAGKDGRAKARMRITDAQGRQQLRQFTILRHSKEPGGEQDMMVFFSRPSDVRNTVFRVVRHPGEDDDRWLYLPGLDLVKRISAGDKRTSFVGSDFFYEDVSGRDPSADHHRLVKTTDEHYVLESTPKDAQSVEFASYQSWISKETLMPVTVEYKNHKGVVYRRMEALKVELIQGYPTAVSAKITDLERGSSTEMQMRGIQYDIGLPQSLFSERSLRNPPVQWLKGR</sequence>
<dbReference type="Proteomes" id="UP000196573">
    <property type="component" value="Unassembled WGS sequence"/>
</dbReference>
<evidence type="ECO:0000313" key="3">
    <source>
        <dbReference type="EMBL" id="SMA49254.1"/>
    </source>
</evidence>
<name>A0A1X7AMJ1_9GAMM</name>
<dbReference type="CDD" id="cd16329">
    <property type="entry name" value="LolA_like"/>
    <property type="match status" value="1"/>
</dbReference>
<evidence type="ECO:0000256" key="1">
    <source>
        <dbReference type="SAM" id="SignalP"/>
    </source>
</evidence>
<proteinExistence type="predicted"/>
<gene>
    <name evidence="3" type="ORF">EHSB41UT_03138</name>
</gene>
<dbReference type="Pfam" id="PF17131">
    <property type="entry name" value="LolA_like"/>
    <property type="match status" value="1"/>
</dbReference>
<dbReference type="RefSeq" id="WP_087111548.1">
    <property type="nucleotide sequence ID" value="NZ_CBCSCN010000007.1"/>
</dbReference>
<dbReference type="OrthoDB" id="9803781at2"/>
<feature type="domain" description="Uncharacterized protein TP-0789" evidence="2">
    <location>
        <begin position="75"/>
        <end position="254"/>
    </location>
</feature>
<evidence type="ECO:0000313" key="4">
    <source>
        <dbReference type="Proteomes" id="UP000196573"/>
    </source>
</evidence>
<keyword evidence="4" id="KW-1185">Reference proteome</keyword>
<dbReference type="InterPro" id="IPR033399">
    <property type="entry name" value="TP_0789-like"/>
</dbReference>
<dbReference type="AlphaFoldDB" id="A0A1X7AMJ1"/>
<reference evidence="3 4" key="1">
    <citation type="submission" date="2017-03" db="EMBL/GenBank/DDBJ databases">
        <authorList>
            <person name="Afonso C.L."/>
            <person name="Miller P.J."/>
            <person name="Scott M.A."/>
            <person name="Spackman E."/>
            <person name="Goraichik I."/>
            <person name="Dimitrov K.M."/>
            <person name="Suarez D.L."/>
            <person name="Swayne D.E."/>
        </authorList>
    </citation>
    <scope>NUCLEOTIDE SEQUENCE [LARGE SCALE GENOMIC DNA]</scope>
    <source>
        <strain evidence="3">SB41UT1</strain>
    </source>
</reference>
<evidence type="ECO:0000259" key="2">
    <source>
        <dbReference type="Pfam" id="PF17131"/>
    </source>
</evidence>
<feature type="signal peptide" evidence="1">
    <location>
        <begin position="1"/>
        <end position="20"/>
    </location>
</feature>
<dbReference type="EMBL" id="FWPT01000007">
    <property type="protein sequence ID" value="SMA49254.1"/>
    <property type="molecule type" value="Genomic_DNA"/>
</dbReference>
<dbReference type="Gene3D" id="2.50.20.10">
    <property type="entry name" value="Lipoprotein localisation LolA/LolB/LppX"/>
    <property type="match status" value="1"/>
</dbReference>
<organism evidence="3 4">
    <name type="scientific">Parendozoicomonas haliclonae</name>
    <dbReference type="NCBI Taxonomy" id="1960125"/>
    <lineage>
        <taxon>Bacteria</taxon>
        <taxon>Pseudomonadati</taxon>
        <taxon>Pseudomonadota</taxon>
        <taxon>Gammaproteobacteria</taxon>
        <taxon>Oceanospirillales</taxon>
        <taxon>Endozoicomonadaceae</taxon>
        <taxon>Parendozoicomonas</taxon>
    </lineage>
</organism>
<keyword evidence="1" id="KW-0732">Signal</keyword>
<accession>A0A1X7AMJ1</accession>
<protein>
    <recommendedName>
        <fullName evidence="2">Uncharacterized protein TP-0789 domain-containing protein</fullName>
    </recommendedName>
</protein>
<feature type="chain" id="PRO_5012936899" description="Uncharacterized protein TP-0789 domain-containing protein" evidence="1">
    <location>
        <begin position="21"/>
        <end position="264"/>
    </location>
</feature>